<evidence type="ECO:0000259" key="2">
    <source>
        <dbReference type="Pfam" id="PF00501"/>
    </source>
</evidence>
<proteinExistence type="predicted"/>
<feature type="domain" description="AMP-binding enzyme C-terminal" evidence="3">
    <location>
        <begin position="522"/>
        <end position="598"/>
    </location>
</feature>
<dbReference type="PROSITE" id="PS00455">
    <property type="entry name" value="AMP_BINDING"/>
    <property type="match status" value="1"/>
</dbReference>
<dbReference type="SUPFAM" id="SSF56801">
    <property type="entry name" value="Acetyl-CoA synthetase-like"/>
    <property type="match status" value="1"/>
</dbReference>
<dbReference type="InterPro" id="IPR025110">
    <property type="entry name" value="AMP-bd_C"/>
</dbReference>
<evidence type="ECO:0000313" key="5">
    <source>
        <dbReference type="Proteomes" id="UP000318081"/>
    </source>
</evidence>
<dbReference type="RefSeq" id="WP_419580836.1">
    <property type="nucleotide sequence ID" value="NZ_CP036432.1"/>
</dbReference>
<accession>A0ABX5XH50</accession>
<dbReference type="Pfam" id="PF13193">
    <property type="entry name" value="AMP-binding_C"/>
    <property type="match status" value="1"/>
</dbReference>
<evidence type="ECO:0000259" key="3">
    <source>
        <dbReference type="Pfam" id="PF13193"/>
    </source>
</evidence>
<protein>
    <submittedName>
        <fullName evidence="4">Long-chain-fatty-acid--CoA ligase</fullName>
        <ecNumber evidence="4">6.2.1.3</ecNumber>
    </submittedName>
</protein>
<gene>
    <name evidence="4" type="primary">lcfB_1</name>
    <name evidence="4" type="ORF">TBK1r_02290</name>
</gene>
<dbReference type="PANTHER" id="PTHR43767:SF12">
    <property type="entry name" value="AMP-DEPENDENT SYNTHETASE AND LIGASE"/>
    <property type="match status" value="1"/>
</dbReference>
<feature type="compositionally biased region" description="Polar residues" evidence="1">
    <location>
        <begin position="1"/>
        <end position="14"/>
    </location>
</feature>
<keyword evidence="4" id="KW-0436">Ligase</keyword>
<evidence type="ECO:0000313" key="4">
    <source>
        <dbReference type="EMBL" id="QDV81314.1"/>
    </source>
</evidence>
<sequence length="612" mass="67630">MVGPSGNDQPTSASDDAKDRLIRPNANVLGALRDRAVEERRSSASHPARGLSSYRNCPAFGLLQHAAEQLPDRLALIYGNARWTYRDLNSDAVRAAAMLQRLGVRPGDRVGLLLPNVPEYIIAANAIWRAGGIVLAISPLMVPGEVDALLRKTKCRHVICLDLLSNLLPDTTSETGGRQSPLQTTLLVSIRKQLPAHEQLGYLIKRGYQWLQARPQSSSNRVGWFWEEISTIERAWQPITIDPASDPAYILPTGGTTGSPKAVTLSHQNMVANAWQQYVWTRRSFGEETMLGVLPFFHSYGMSATVMGGAAMAATLVLHHRFNTNKTIQLIETHRPSVFHAVPAMLVAMNARLREYPSDKLDSLRWIISGGASLDESVAREFTEHCRYGLDETQFKGPQVVEGFGLSEASPVTHVGHLFQEPIYGRIGLPLPMTECRIVDANAEPGEPERPVPDGEVGELCVRGPQVMLGYWGDHEATRMAIRDGWLHTGDLAIRHDDGWYSIVGRKKDLIITSGFNVYPSEVESVLCQAENVKDAAVVAMPDEIRGEAVHAYIVTVDGSPPDVEALEAHCRDHLSAHKRPRAYTHCPDDLPRNFLGKVIRRELRETQSADN</sequence>
<dbReference type="GO" id="GO:0004467">
    <property type="term" value="F:long-chain fatty acid-CoA ligase activity"/>
    <property type="evidence" value="ECO:0007669"/>
    <property type="project" value="UniProtKB-EC"/>
</dbReference>
<feature type="domain" description="AMP-dependent synthetase/ligase" evidence="2">
    <location>
        <begin position="63"/>
        <end position="472"/>
    </location>
</feature>
<dbReference type="Gene3D" id="3.30.300.30">
    <property type="match status" value="1"/>
</dbReference>
<organism evidence="4 5">
    <name type="scientific">Stieleria magnilauensis</name>
    <dbReference type="NCBI Taxonomy" id="2527963"/>
    <lineage>
        <taxon>Bacteria</taxon>
        <taxon>Pseudomonadati</taxon>
        <taxon>Planctomycetota</taxon>
        <taxon>Planctomycetia</taxon>
        <taxon>Pirellulales</taxon>
        <taxon>Pirellulaceae</taxon>
        <taxon>Stieleria</taxon>
    </lineage>
</organism>
<dbReference type="PANTHER" id="PTHR43767">
    <property type="entry name" value="LONG-CHAIN-FATTY-ACID--COA LIGASE"/>
    <property type="match status" value="1"/>
</dbReference>
<name>A0ABX5XH50_9BACT</name>
<evidence type="ECO:0000256" key="1">
    <source>
        <dbReference type="SAM" id="MobiDB-lite"/>
    </source>
</evidence>
<dbReference type="Pfam" id="PF00501">
    <property type="entry name" value="AMP-binding"/>
    <property type="match status" value="1"/>
</dbReference>
<keyword evidence="5" id="KW-1185">Reference proteome</keyword>
<reference evidence="4 5" key="1">
    <citation type="submission" date="2019-02" db="EMBL/GenBank/DDBJ databases">
        <title>Deep-cultivation of Planctomycetes and their phenomic and genomic characterization uncovers novel biology.</title>
        <authorList>
            <person name="Wiegand S."/>
            <person name="Jogler M."/>
            <person name="Boedeker C."/>
            <person name="Pinto D."/>
            <person name="Vollmers J."/>
            <person name="Rivas-Marin E."/>
            <person name="Kohn T."/>
            <person name="Peeters S.H."/>
            <person name="Heuer A."/>
            <person name="Rast P."/>
            <person name="Oberbeckmann S."/>
            <person name="Bunk B."/>
            <person name="Jeske O."/>
            <person name="Meyerdierks A."/>
            <person name="Storesund J.E."/>
            <person name="Kallscheuer N."/>
            <person name="Luecker S."/>
            <person name="Lage O.M."/>
            <person name="Pohl T."/>
            <person name="Merkel B.J."/>
            <person name="Hornburger P."/>
            <person name="Mueller R.-W."/>
            <person name="Bruemmer F."/>
            <person name="Labrenz M."/>
            <person name="Spormann A.M."/>
            <person name="Op den Camp H."/>
            <person name="Overmann J."/>
            <person name="Amann R."/>
            <person name="Jetten M.S.M."/>
            <person name="Mascher T."/>
            <person name="Medema M.H."/>
            <person name="Devos D.P."/>
            <person name="Kaster A.-K."/>
            <person name="Ovreas L."/>
            <person name="Rohde M."/>
            <person name="Galperin M.Y."/>
            <person name="Jogler C."/>
        </authorList>
    </citation>
    <scope>NUCLEOTIDE SEQUENCE [LARGE SCALE GENOMIC DNA]</scope>
    <source>
        <strain evidence="4 5">TBK1r</strain>
    </source>
</reference>
<feature type="region of interest" description="Disordered" evidence="1">
    <location>
        <begin position="1"/>
        <end position="21"/>
    </location>
</feature>
<dbReference type="EMBL" id="CP036432">
    <property type="protein sequence ID" value="QDV81314.1"/>
    <property type="molecule type" value="Genomic_DNA"/>
</dbReference>
<dbReference type="InterPro" id="IPR042099">
    <property type="entry name" value="ANL_N_sf"/>
</dbReference>
<dbReference type="InterPro" id="IPR045851">
    <property type="entry name" value="AMP-bd_C_sf"/>
</dbReference>
<dbReference type="InterPro" id="IPR050237">
    <property type="entry name" value="ATP-dep_AMP-bd_enzyme"/>
</dbReference>
<dbReference type="InterPro" id="IPR020845">
    <property type="entry name" value="AMP-binding_CS"/>
</dbReference>
<dbReference type="Proteomes" id="UP000318081">
    <property type="component" value="Chromosome"/>
</dbReference>
<dbReference type="EC" id="6.2.1.3" evidence="4"/>
<dbReference type="Gene3D" id="3.40.50.12780">
    <property type="entry name" value="N-terminal domain of ligase-like"/>
    <property type="match status" value="1"/>
</dbReference>
<dbReference type="InterPro" id="IPR000873">
    <property type="entry name" value="AMP-dep_synth/lig_dom"/>
</dbReference>